<comment type="caution">
    <text evidence="2">The sequence shown here is derived from an EMBL/GenBank/DDBJ whole genome shotgun (WGS) entry which is preliminary data.</text>
</comment>
<keyword evidence="1" id="KW-0812">Transmembrane</keyword>
<dbReference type="RefSeq" id="WP_023065871.1">
    <property type="nucleotide sequence ID" value="NZ_AUZM01000016.1"/>
</dbReference>
<feature type="transmembrane region" description="Helical" evidence="1">
    <location>
        <begin position="6"/>
        <end position="32"/>
    </location>
</feature>
<dbReference type="PANTHER" id="PTHR48090:SF6">
    <property type="entry name" value="SLR5056 PROTEIN"/>
    <property type="match status" value="1"/>
</dbReference>
<dbReference type="OrthoDB" id="9797391at2"/>
<evidence type="ECO:0000313" key="3">
    <source>
        <dbReference type="Proteomes" id="UP000017127"/>
    </source>
</evidence>
<dbReference type="Gene3D" id="3.90.550.10">
    <property type="entry name" value="Spore Coat Polysaccharide Biosynthesis Protein SpsA, Chain A"/>
    <property type="match status" value="1"/>
</dbReference>
<dbReference type="AlphaFoldDB" id="U7QIZ2"/>
<gene>
    <name evidence="2" type="ORF">M595_2124</name>
</gene>
<keyword evidence="1" id="KW-0472">Membrane</keyword>
<dbReference type="CDD" id="cd06438">
    <property type="entry name" value="EpsO_like"/>
    <property type="match status" value="1"/>
</dbReference>
<accession>U7QIZ2</accession>
<reference evidence="2 3" key="1">
    <citation type="journal article" date="2013" name="Front. Microbiol.">
        <title>Comparative genomic analyses of the cyanobacterium, Lyngbya aestuarii BL J, a powerful hydrogen producer.</title>
        <authorList>
            <person name="Kothari A."/>
            <person name="Vaughn M."/>
            <person name="Garcia-Pichel F."/>
        </authorList>
    </citation>
    <scope>NUCLEOTIDE SEQUENCE [LARGE SCALE GENOMIC DNA]</scope>
    <source>
        <strain evidence="2 3">BL J</strain>
    </source>
</reference>
<dbReference type="EMBL" id="AUZM01000016">
    <property type="protein sequence ID" value="ERT07914.1"/>
    <property type="molecule type" value="Genomic_DNA"/>
</dbReference>
<name>U7QIZ2_9CYAN</name>
<dbReference type="InterPro" id="IPR050256">
    <property type="entry name" value="Glycosyltransferase_2"/>
</dbReference>
<proteinExistence type="predicted"/>
<protein>
    <submittedName>
        <fullName evidence="2">Glycosyl transferase 2 family protein</fullName>
    </submittedName>
</protein>
<dbReference type="PANTHER" id="PTHR48090">
    <property type="entry name" value="UNDECAPRENYL-PHOSPHATE 4-DEOXY-4-FORMAMIDO-L-ARABINOSE TRANSFERASE-RELATED"/>
    <property type="match status" value="1"/>
</dbReference>
<feature type="transmembrane region" description="Helical" evidence="1">
    <location>
        <begin position="293"/>
        <end position="326"/>
    </location>
</feature>
<dbReference type="PATRIC" id="fig|1348334.3.peg.2061"/>
<feature type="transmembrane region" description="Helical" evidence="1">
    <location>
        <begin position="332"/>
        <end position="351"/>
    </location>
</feature>
<dbReference type="GO" id="GO:0016740">
    <property type="term" value="F:transferase activity"/>
    <property type="evidence" value="ECO:0007669"/>
    <property type="project" value="UniProtKB-KW"/>
</dbReference>
<dbReference type="Pfam" id="PF13641">
    <property type="entry name" value="Glyco_tranf_2_3"/>
    <property type="match status" value="1"/>
</dbReference>
<keyword evidence="3" id="KW-1185">Reference proteome</keyword>
<keyword evidence="1" id="KW-1133">Transmembrane helix</keyword>
<organism evidence="2 3">
    <name type="scientific">Lyngbya aestuarii BL J</name>
    <dbReference type="NCBI Taxonomy" id="1348334"/>
    <lineage>
        <taxon>Bacteria</taxon>
        <taxon>Bacillati</taxon>
        <taxon>Cyanobacteriota</taxon>
        <taxon>Cyanophyceae</taxon>
        <taxon>Oscillatoriophycideae</taxon>
        <taxon>Oscillatoriales</taxon>
        <taxon>Microcoleaceae</taxon>
        <taxon>Lyngbya</taxon>
    </lineage>
</organism>
<evidence type="ECO:0000313" key="2">
    <source>
        <dbReference type="EMBL" id="ERT07914.1"/>
    </source>
</evidence>
<dbReference type="SUPFAM" id="SSF53448">
    <property type="entry name" value="Nucleotide-diphospho-sugar transferases"/>
    <property type="match status" value="1"/>
</dbReference>
<keyword evidence="2" id="KW-0808">Transferase</keyword>
<sequence length="401" mass="44399">MSGFLILFILGIALGLAIPILVFVFECIFAVFPDLSKDSSLNNFQPRVTILIPAHNEELGIIATIKSLLPQLKNQDKIIVIADNCTDKTADIARQTGVTVLERQNPDQRGKGYALDYGLRFLETDPPDVLVMVDADSRVEPGTLEQITQKAIATGRPVQALYLMEIPDQPTPKDSISALAFLVKNQVRPQGLERLNFPCALTGTGMAFPWSILRQISVASGNIVEDMQLGVDLAIAGHPPLYCPQGRVTGILPQQQQAATKQRTRWEHGHLQTILTQVPRLLKASLQQKRLDLLVMALDLFVPPLSLLVMLWLGITVISTIVGILGLSWQPAIFNSITGGLMLVAIVAAWAKYGRERISGWTLLSVPVYILWKIPLYFGFLVKREKEWVRTERDQVGANLK</sequence>
<feature type="transmembrane region" description="Helical" evidence="1">
    <location>
        <begin position="358"/>
        <end position="380"/>
    </location>
</feature>
<dbReference type="InterPro" id="IPR029044">
    <property type="entry name" value="Nucleotide-diphossugar_trans"/>
</dbReference>
<evidence type="ECO:0000256" key="1">
    <source>
        <dbReference type="SAM" id="Phobius"/>
    </source>
</evidence>
<dbReference type="Proteomes" id="UP000017127">
    <property type="component" value="Unassembled WGS sequence"/>
</dbReference>